<dbReference type="Proteomes" id="UP000251960">
    <property type="component" value="Unassembled WGS sequence"/>
</dbReference>
<evidence type="ECO:0000313" key="1">
    <source>
        <dbReference type="EMBL" id="PWZ04704.1"/>
    </source>
</evidence>
<dbReference type="PANTHER" id="PTHR35745:SF1">
    <property type="entry name" value="OS04G0513000 PROTEIN"/>
    <property type="match status" value="1"/>
</dbReference>
<proteinExistence type="predicted"/>
<comment type="caution">
    <text evidence="1">The sequence shown here is derived from an EMBL/GenBank/DDBJ whole genome shotgun (WGS) entry which is preliminary data.</text>
</comment>
<evidence type="ECO:0000313" key="2">
    <source>
        <dbReference type="Proteomes" id="UP000251960"/>
    </source>
</evidence>
<accession>A0A3L6D821</accession>
<name>A0A3L6D821_MAIZE</name>
<organism evidence="1 2">
    <name type="scientific">Zea mays</name>
    <name type="common">Maize</name>
    <dbReference type="NCBI Taxonomy" id="4577"/>
    <lineage>
        <taxon>Eukaryota</taxon>
        <taxon>Viridiplantae</taxon>
        <taxon>Streptophyta</taxon>
        <taxon>Embryophyta</taxon>
        <taxon>Tracheophyta</taxon>
        <taxon>Spermatophyta</taxon>
        <taxon>Magnoliopsida</taxon>
        <taxon>Liliopsida</taxon>
        <taxon>Poales</taxon>
        <taxon>Poaceae</taxon>
        <taxon>PACMAD clade</taxon>
        <taxon>Panicoideae</taxon>
        <taxon>Andropogonodae</taxon>
        <taxon>Andropogoneae</taxon>
        <taxon>Tripsacinae</taxon>
        <taxon>Zea</taxon>
    </lineage>
</organism>
<dbReference type="GO" id="GO:0010027">
    <property type="term" value="P:thylakoid membrane organization"/>
    <property type="evidence" value="ECO:0007669"/>
    <property type="project" value="InterPro"/>
</dbReference>
<dbReference type="PANTHER" id="PTHR35745">
    <property type="entry name" value="BNACNNG14650D PROTEIN"/>
    <property type="match status" value="1"/>
</dbReference>
<sequence>MRSEPKPAYNESKAIPDAFFLEKASAEAFTERVESVVGEVFNIVRQWQTQQQKQV</sequence>
<dbReference type="InterPro" id="IPR040003">
    <property type="entry name" value="PG18-like"/>
</dbReference>
<dbReference type="Pfam" id="PF20711">
    <property type="entry name" value="DUF6825"/>
    <property type="match status" value="1"/>
</dbReference>
<dbReference type="EMBL" id="NCVQ01000050">
    <property type="protein sequence ID" value="PWZ04704.1"/>
    <property type="molecule type" value="Genomic_DNA"/>
</dbReference>
<dbReference type="AlphaFoldDB" id="A0A3L6D821"/>
<reference evidence="1 2" key="1">
    <citation type="journal article" date="2018" name="Nat. Genet.">
        <title>Extensive intraspecific gene order and gene structural variations between Mo17 and other maize genomes.</title>
        <authorList>
            <person name="Sun S."/>
            <person name="Zhou Y."/>
            <person name="Chen J."/>
            <person name="Shi J."/>
            <person name="Zhao H."/>
            <person name="Zhao H."/>
            <person name="Song W."/>
            <person name="Zhang M."/>
            <person name="Cui Y."/>
            <person name="Dong X."/>
            <person name="Liu H."/>
            <person name="Ma X."/>
            <person name="Jiao Y."/>
            <person name="Wang B."/>
            <person name="Wei X."/>
            <person name="Stein J.C."/>
            <person name="Glaubitz J.C."/>
            <person name="Lu F."/>
            <person name="Yu G."/>
            <person name="Liang C."/>
            <person name="Fengler K."/>
            <person name="Li B."/>
            <person name="Rafalski A."/>
            <person name="Schnable P.S."/>
            <person name="Ware D.H."/>
            <person name="Buckler E.S."/>
            <person name="Lai J."/>
        </authorList>
    </citation>
    <scope>NUCLEOTIDE SEQUENCE [LARGE SCALE GENOMIC DNA]</scope>
    <source>
        <strain evidence="2">cv. Missouri 17</strain>
        <tissue evidence="1">Seedling</tissue>
    </source>
</reference>
<protein>
    <submittedName>
        <fullName evidence="1">Uncharacterized protein</fullName>
    </submittedName>
</protein>
<gene>
    <name evidence="1" type="ORF">Zm00014a_017124</name>
</gene>